<gene>
    <name evidence="3" type="ORF">F3Y22_tig00111008pilonHSYRG00009</name>
</gene>
<keyword evidence="1" id="KW-0812">Transmembrane</keyword>
<dbReference type="InterPro" id="IPR009083">
    <property type="entry name" value="TFIIA_a-hlx"/>
</dbReference>
<name>A0A6A2Z7Y6_HIBSY</name>
<dbReference type="InterPro" id="IPR003194">
    <property type="entry name" value="TFIIA_gsu"/>
</dbReference>
<dbReference type="SUPFAM" id="SSF47396">
    <property type="entry name" value="Transcription factor IIA (TFIIA), alpha-helical domain"/>
    <property type="match status" value="1"/>
</dbReference>
<evidence type="ECO:0000259" key="2">
    <source>
        <dbReference type="Pfam" id="PF02268"/>
    </source>
</evidence>
<keyword evidence="1" id="KW-1133">Transmembrane helix</keyword>
<reference evidence="3" key="1">
    <citation type="submission" date="2019-09" db="EMBL/GenBank/DDBJ databases">
        <title>Draft genome information of white flower Hibiscus syriacus.</title>
        <authorList>
            <person name="Kim Y.-M."/>
        </authorList>
    </citation>
    <scope>NUCLEOTIDE SEQUENCE [LARGE SCALE GENOMIC DNA]</scope>
    <source>
        <strain evidence="3">YM2019G1</strain>
    </source>
</reference>
<evidence type="ECO:0000256" key="1">
    <source>
        <dbReference type="SAM" id="Phobius"/>
    </source>
</evidence>
<keyword evidence="1" id="KW-0472">Membrane</keyword>
<dbReference type="GO" id="GO:0005672">
    <property type="term" value="C:transcription factor TFIIA complex"/>
    <property type="evidence" value="ECO:0007669"/>
    <property type="project" value="InterPro"/>
</dbReference>
<feature type="domain" description="Transcription initiation factor IIA gamma subunit N-terminal" evidence="2">
    <location>
        <begin position="4"/>
        <end position="44"/>
    </location>
</feature>
<proteinExistence type="predicted"/>
<dbReference type="GO" id="GO:0003743">
    <property type="term" value="F:translation initiation factor activity"/>
    <property type="evidence" value="ECO:0007669"/>
    <property type="project" value="UniProtKB-KW"/>
</dbReference>
<sequence length="166" mass="18851">MATFELYWRSTIGMCLTETLDEMVSSSTLSQVLVQFDKSMTEALESRVKRKVSIKGSKSSLGINCNGSRVAYMVPDCGSNRLLFIFNMLALHLWEYWLAAHMIASSFALSYGIYFFMLESCSSEIHLQHLDTHTPLMEMSMFHGSLISKMFSRISVDDLKCRVNTS</sequence>
<dbReference type="GO" id="GO:0006367">
    <property type="term" value="P:transcription initiation at RNA polymerase II promoter"/>
    <property type="evidence" value="ECO:0007669"/>
    <property type="project" value="InterPro"/>
</dbReference>
<protein>
    <submittedName>
        <fullName evidence="3">Transcription initiation factor IIA subunit 2</fullName>
    </submittedName>
</protein>
<accession>A0A6A2Z7Y6</accession>
<comment type="caution">
    <text evidence="3">The sequence shown here is derived from an EMBL/GenBank/DDBJ whole genome shotgun (WGS) entry which is preliminary data.</text>
</comment>
<dbReference type="Proteomes" id="UP000436088">
    <property type="component" value="Unassembled WGS sequence"/>
</dbReference>
<dbReference type="PANTHER" id="PTHR10966">
    <property type="entry name" value="TRANSCRIPTION INITIATION FACTOR IIA SUBUNIT 2"/>
    <property type="match status" value="1"/>
</dbReference>
<dbReference type="InterPro" id="IPR015872">
    <property type="entry name" value="TFIIA_gsu_N"/>
</dbReference>
<dbReference type="EMBL" id="VEPZ02001200">
    <property type="protein sequence ID" value="KAE8687693.1"/>
    <property type="molecule type" value="Genomic_DNA"/>
</dbReference>
<evidence type="ECO:0000313" key="4">
    <source>
        <dbReference type="Proteomes" id="UP000436088"/>
    </source>
</evidence>
<organism evidence="3 4">
    <name type="scientific">Hibiscus syriacus</name>
    <name type="common">Rose of Sharon</name>
    <dbReference type="NCBI Taxonomy" id="106335"/>
    <lineage>
        <taxon>Eukaryota</taxon>
        <taxon>Viridiplantae</taxon>
        <taxon>Streptophyta</taxon>
        <taxon>Embryophyta</taxon>
        <taxon>Tracheophyta</taxon>
        <taxon>Spermatophyta</taxon>
        <taxon>Magnoliopsida</taxon>
        <taxon>eudicotyledons</taxon>
        <taxon>Gunneridae</taxon>
        <taxon>Pentapetalae</taxon>
        <taxon>rosids</taxon>
        <taxon>malvids</taxon>
        <taxon>Malvales</taxon>
        <taxon>Malvaceae</taxon>
        <taxon>Malvoideae</taxon>
        <taxon>Hibiscus</taxon>
    </lineage>
</organism>
<dbReference type="Gene3D" id="1.10.287.190">
    <property type="entry name" value="Transcription factor IIA gamma subunit, alpha-helical domain"/>
    <property type="match status" value="1"/>
</dbReference>
<feature type="transmembrane region" description="Helical" evidence="1">
    <location>
        <begin position="96"/>
        <end position="117"/>
    </location>
</feature>
<dbReference type="Pfam" id="PF02268">
    <property type="entry name" value="TFIIA_gamma_N"/>
    <property type="match status" value="1"/>
</dbReference>
<evidence type="ECO:0000313" key="3">
    <source>
        <dbReference type="EMBL" id="KAE8687693.1"/>
    </source>
</evidence>
<keyword evidence="4" id="KW-1185">Reference proteome</keyword>
<dbReference type="AlphaFoldDB" id="A0A6A2Z7Y6"/>